<dbReference type="EMBL" id="CP096567">
    <property type="protein sequence ID" value="UPU46450.1"/>
    <property type="molecule type" value="Genomic_DNA"/>
</dbReference>
<dbReference type="PANTHER" id="PTHR48083:SF1">
    <property type="entry name" value="DEHYDROGENASE, PUTATIVE (AFU_ORTHOLOGUE AFUA_7G06510)-RELATED"/>
    <property type="match status" value="1"/>
</dbReference>
<dbReference type="InterPro" id="IPR009100">
    <property type="entry name" value="AcylCoA_DH/oxidase_NM_dom_sf"/>
</dbReference>
<feature type="domain" description="Acyl-CoA dehydrogenase/oxidase N-terminal" evidence="9">
    <location>
        <begin position="8"/>
        <end position="119"/>
    </location>
</feature>
<dbReference type="SUPFAM" id="SSF47203">
    <property type="entry name" value="Acyl-CoA dehydrogenase C-terminal domain-like"/>
    <property type="match status" value="1"/>
</dbReference>
<dbReference type="CDD" id="cd00567">
    <property type="entry name" value="ACAD"/>
    <property type="match status" value="1"/>
</dbReference>
<accession>A0AB38RNV4</accession>
<evidence type="ECO:0000256" key="5">
    <source>
        <dbReference type="ARBA" id="ARBA00023002"/>
    </source>
</evidence>
<protein>
    <submittedName>
        <fullName evidence="10">Acyl-CoA/acyl-ACP dehydrogenase</fullName>
    </submittedName>
</protein>
<dbReference type="InterPro" id="IPR013786">
    <property type="entry name" value="AcylCoA_DH/ox_N"/>
</dbReference>
<dbReference type="GO" id="GO:0050660">
    <property type="term" value="F:flavin adenine dinucleotide binding"/>
    <property type="evidence" value="ECO:0007669"/>
    <property type="project" value="InterPro"/>
</dbReference>
<dbReference type="Pfam" id="PF02771">
    <property type="entry name" value="Acyl-CoA_dh_N"/>
    <property type="match status" value="1"/>
</dbReference>
<dbReference type="Pfam" id="PF02770">
    <property type="entry name" value="Acyl-CoA_dh_M"/>
    <property type="match status" value="1"/>
</dbReference>
<dbReference type="GO" id="GO:0033539">
    <property type="term" value="P:fatty acid beta-oxidation using acyl-CoA dehydrogenase"/>
    <property type="evidence" value="ECO:0007669"/>
    <property type="project" value="TreeGrafter"/>
</dbReference>
<dbReference type="Pfam" id="PF00441">
    <property type="entry name" value="Acyl-CoA_dh_1"/>
    <property type="match status" value="1"/>
</dbReference>
<comment type="similarity">
    <text evidence="2 6">Belongs to the acyl-CoA dehydrogenase family.</text>
</comment>
<evidence type="ECO:0000256" key="6">
    <source>
        <dbReference type="RuleBase" id="RU362125"/>
    </source>
</evidence>
<dbReference type="InterPro" id="IPR036250">
    <property type="entry name" value="AcylCo_DH-like_C"/>
</dbReference>
<feature type="domain" description="Acyl-CoA dehydrogenase/oxidase C-terminal" evidence="7">
    <location>
        <begin position="234"/>
        <end position="380"/>
    </location>
</feature>
<evidence type="ECO:0000256" key="3">
    <source>
        <dbReference type="ARBA" id="ARBA00022630"/>
    </source>
</evidence>
<dbReference type="InterPro" id="IPR050741">
    <property type="entry name" value="Acyl-CoA_dehydrogenase"/>
</dbReference>
<dbReference type="Gene3D" id="1.20.140.10">
    <property type="entry name" value="Butyryl-CoA Dehydrogenase, subunit A, domain 3"/>
    <property type="match status" value="1"/>
</dbReference>
<evidence type="ECO:0000256" key="1">
    <source>
        <dbReference type="ARBA" id="ARBA00001974"/>
    </source>
</evidence>
<feature type="domain" description="Acyl-CoA oxidase/dehydrogenase middle" evidence="8">
    <location>
        <begin position="123"/>
        <end position="222"/>
    </location>
</feature>
<evidence type="ECO:0000259" key="9">
    <source>
        <dbReference type="Pfam" id="PF02771"/>
    </source>
</evidence>
<proteinExistence type="inferred from homology"/>
<dbReference type="GO" id="GO:0005737">
    <property type="term" value="C:cytoplasm"/>
    <property type="evidence" value="ECO:0007669"/>
    <property type="project" value="TreeGrafter"/>
</dbReference>
<dbReference type="SUPFAM" id="SSF56645">
    <property type="entry name" value="Acyl-CoA dehydrogenase NM domain-like"/>
    <property type="match status" value="1"/>
</dbReference>
<dbReference type="Gene3D" id="1.10.540.10">
    <property type="entry name" value="Acyl-CoA dehydrogenase/oxidase, N-terminal domain"/>
    <property type="match status" value="1"/>
</dbReference>
<keyword evidence="5 6" id="KW-0560">Oxidoreductase</keyword>
<reference evidence="11" key="1">
    <citation type="journal article" date="2022" name="Environ. Microbiol.">
        <title>Functional analysis, diversity, and distribution of carbendazim hydrolases MheI and CbmA, responsible for the initial step in carbendazim degradation.</title>
        <authorList>
            <person name="Zhang M."/>
            <person name="Bai X."/>
            <person name="Li Q."/>
            <person name="Zhang L."/>
            <person name="Zhu Q."/>
            <person name="Gao S."/>
            <person name="Ke Z."/>
            <person name="Jiang M."/>
            <person name="Hu J."/>
            <person name="Qiu J."/>
            <person name="Hong Q."/>
        </authorList>
    </citation>
    <scope>NUCLEOTIDE SEQUENCE [LARGE SCALE GENOMIC DNA]</scope>
    <source>
        <strain evidence="11">djl-6</strain>
    </source>
</reference>
<evidence type="ECO:0000313" key="11">
    <source>
        <dbReference type="Proteomes" id="UP000831484"/>
    </source>
</evidence>
<dbReference type="RefSeq" id="WP_058228096.1">
    <property type="nucleotide sequence ID" value="NZ_CP096567.1"/>
</dbReference>
<keyword evidence="10" id="KW-0614">Plasmid</keyword>
<dbReference type="FunFam" id="1.20.140.10:FF:000012">
    <property type="entry name" value="Acyl-CoA dehydrogenase fadE12"/>
    <property type="match status" value="1"/>
</dbReference>
<dbReference type="PANTHER" id="PTHR48083">
    <property type="entry name" value="MEDIUM-CHAIN SPECIFIC ACYL-COA DEHYDROGENASE, MITOCHONDRIAL-RELATED"/>
    <property type="match status" value="1"/>
</dbReference>
<keyword evidence="11" id="KW-1185">Reference proteome</keyword>
<evidence type="ECO:0000259" key="8">
    <source>
        <dbReference type="Pfam" id="PF02770"/>
    </source>
</evidence>
<geneLocation type="plasmid" evidence="10 11">
    <name>pdjl-6-4</name>
</geneLocation>
<evidence type="ECO:0000259" key="7">
    <source>
        <dbReference type="Pfam" id="PF00441"/>
    </source>
</evidence>
<dbReference type="Gene3D" id="2.40.110.10">
    <property type="entry name" value="Butyryl-CoA Dehydrogenase, subunit A, domain 2"/>
    <property type="match status" value="1"/>
</dbReference>
<comment type="cofactor">
    <cofactor evidence="1 6">
        <name>FAD</name>
        <dbReference type="ChEBI" id="CHEBI:57692"/>
    </cofactor>
</comment>
<sequence>MTGLVVDTDEHRLIRESVAKIAEKFGPEYYLERSRSGGNVDELWNELGEAGLVGVHLPEEYGGGGAGLSEFVIVLEELAAHGMPLLIGVISPAICGCIIAEHGSEEMKDEWLPGLASGKRRMAFALTEPEAGSNSHNVTTTARRSGEGWSITGGKYFISAIEEAEALLVVTRDASIEQAPGSKRSPLSLFVVPKNTPGLVFQPLETALVNPDRQFTVFFDDVKVGPEALIGAQGRGLRQVFAGLNPERILASSLSNGIGRYAIAKATVYAKDRKVWDVAIGSHQGVSHPLAEAHVAVQMARLATQRSAALHDAGLDAAEAANMAKFVAADASLKALDQAIQVHGGNGMSKEYGLAELWFITRMLRTAPVSREMVLNYIAQTTLGLPASY</sequence>
<dbReference type="InterPro" id="IPR006091">
    <property type="entry name" value="Acyl-CoA_Oxase/DH_mid-dom"/>
</dbReference>
<dbReference type="AlphaFoldDB" id="A0AB38RNV4"/>
<evidence type="ECO:0000313" key="10">
    <source>
        <dbReference type="EMBL" id="UPU46450.1"/>
    </source>
</evidence>
<evidence type="ECO:0000256" key="2">
    <source>
        <dbReference type="ARBA" id="ARBA00009347"/>
    </source>
</evidence>
<keyword evidence="3 6" id="KW-0285">Flavoprotein</keyword>
<evidence type="ECO:0000256" key="4">
    <source>
        <dbReference type="ARBA" id="ARBA00022827"/>
    </source>
</evidence>
<dbReference type="InterPro" id="IPR009075">
    <property type="entry name" value="AcylCo_DH/oxidase_C"/>
</dbReference>
<keyword evidence="4 6" id="KW-0274">FAD</keyword>
<organism evidence="10 11">
    <name type="scientific">Rhodococcus qingshengii JCM 15477</name>
    <dbReference type="NCBI Taxonomy" id="1303681"/>
    <lineage>
        <taxon>Bacteria</taxon>
        <taxon>Bacillati</taxon>
        <taxon>Actinomycetota</taxon>
        <taxon>Actinomycetes</taxon>
        <taxon>Mycobacteriales</taxon>
        <taxon>Nocardiaceae</taxon>
        <taxon>Rhodococcus</taxon>
        <taxon>Rhodococcus erythropolis group</taxon>
    </lineage>
</organism>
<dbReference type="Proteomes" id="UP000831484">
    <property type="component" value="Plasmid pdjl-6-4"/>
</dbReference>
<dbReference type="GO" id="GO:0003995">
    <property type="term" value="F:acyl-CoA dehydrogenase activity"/>
    <property type="evidence" value="ECO:0007669"/>
    <property type="project" value="TreeGrafter"/>
</dbReference>
<dbReference type="InterPro" id="IPR046373">
    <property type="entry name" value="Acyl-CoA_Oxase/DH_mid-dom_sf"/>
</dbReference>
<name>A0AB38RNV4_RHOSG</name>
<dbReference type="InterPro" id="IPR037069">
    <property type="entry name" value="AcylCoA_DH/ox_N_sf"/>
</dbReference>
<gene>
    <name evidence="10" type="ORF">M0639_32370</name>
</gene>